<sequence>MNAELEAYSWGNNNTATCDSTLERHTYTVYITIVSSCLSMIGCALIILTYILWHDIRTVARAIVVFLAIADFFTAAGYLFGAVVNYVNKQKHLDRSVYRYLCSSQSFITTAFPISSFLWTIHLAVYLYVAIVNAKPNLAKRLVIVFHITGWGIPLLICVPALLTGHLGSSNERTSVNWCFIYFNNTNPGDNGELKRRLAEYYGFEFLCGKFWEISASVIAVFLYISVKVVLRRRMSQPVQIARSAYGSVNIERKLTAAMIHLDQKLIFIPLVFIFLRFWGTLRFFISFEKSCHTPCDDKLIVTHPCKAALYNQFLMVMQAACDPGQGWGNALVFVVFHKTLFRRLCPCLFYVSRKMRDFYQCSKARSENPAVISSSSGRKESPLINDEDDGHHTPLPSDECDKLTGSVRFGSTHSSTRM</sequence>
<dbReference type="GO" id="GO:0007166">
    <property type="term" value="P:cell surface receptor signaling pathway"/>
    <property type="evidence" value="ECO:0007669"/>
    <property type="project" value="InterPro"/>
</dbReference>
<evidence type="ECO:0000256" key="4">
    <source>
        <dbReference type="ARBA" id="ARBA00023136"/>
    </source>
</evidence>
<evidence type="ECO:0000259" key="7">
    <source>
        <dbReference type="PROSITE" id="PS50261"/>
    </source>
</evidence>
<evidence type="ECO:0000313" key="10">
    <source>
        <dbReference type="Proteomes" id="UP001174909"/>
    </source>
</evidence>
<gene>
    <name evidence="9" type="ORF">GBAR_LOCUS5318</name>
</gene>
<dbReference type="PROSITE" id="PS50262">
    <property type="entry name" value="G_PROTEIN_RECEP_F1_2"/>
    <property type="match status" value="1"/>
</dbReference>
<evidence type="ECO:0000313" key="9">
    <source>
        <dbReference type="EMBL" id="CAI8007653.1"/>
    </source>
</evidence>
<evidence type="ECO:0000256" key="2">
    <source>
        <dbReference type="ARBA" id="ARBA00022692"/>
    </source>
</evidence>
<dbReference type="GO" id="GO:0007189">
    <property type="term" value="P:adenylate cyclase-activating G protein-coupled receptor signaling pathway"/>
    <property type="evidence" value="ECO:0007669"/>
    <property type="project" value="TreeGrafter"/>
</dbReference>
<dbReference type="InterPro" id="IPR022343">
    <property type="entry name" value="GCR1-cAMP_receptor"/>
</dbReference>
<evidence type="ECO:0000256" key="1">
    <source>
        <dbReference type="ARBA" id="ARBA00004141"/>
    </source>
</evidence>
<dbReference type="EMBL" id="CASHTH010000795">
    <property type="protein sequence ID" value="CAI8007653.1"/>
    <property type="molecule type" value="Genomic_DNA"/>
</dbReference>
<dbReference type="PANTHER" id="PTHR23112:SF47">
    <property type="entry name" value="G-PROTEIN COUPLED RECEPTOR 157"/>
    <property type="match status" value="1"/>
</dbReference>
<evidence type="ECO:0000256" key="3">
    <source>
        <dbReference type="ARBA" id="ARBA00022989"/>
    </source>
</evidence>
<feature type="transmembrane region" description="Helical" evidence="6">
    <location>
        <begin position="107"/>
        <end position="130"/>
    </location>
</feature>
<organism evidence="9 10">
    <name type="scientific">Geodia barretti</name>
    <name type="common">Barrett's horny sponge</name>
    <dbReference type="NCBI Taxonomy" id="519541"/>
    <lineage>
        <taxon>Eukaryota</taxon>
        <taxon>Metazoa</taxon>
        <taxon>Porifera</taxon>
        <taxon>Demospongiae</taxon>
        <taxon>Heteroscleromorpha</taxon>
        <taxon>Tetractinellida</taxon>
        <taxon>Astrophorina</taxon>
        <taxon>Geodiidae</taxon>
        <taxon>Geodia</taxon>
    </lineage>
</organism>
<dbReference type="Pfam" id="PF00002">
    <property type="entry name" value="7tm_2"/>
    <property type="match status" value="1"/>
</dbReference>
<evidence type="ECO:0000256" key="6">
    <source>
        <dbReference type="SAM" id="Phobius"/>
    </source>
</evidence>
<feature type="region of interest" description="Disordered" evidence="5">
    <location>
        <begin position="373"/>
        <end position="419"/>
    </location>
</feature>
<feature type="transmembrane region" description="Helical" evidence="6">
    <location>
        <begin position="65"/>
        <end position="87"/>
    </location>
</feature>
<reference evidence="9" key="1">
    <citation type="submission" date="2023-03" db="EMBL/GenBank/DDBJ databases">
        <authorList>
            <person name="Steffen K."/>
            <person name="Cardenas P."/>
        </authorList>
    </citation>
    <scope>NUCLEOTIDE SEQUENCE</scope>
</reference>
<feature type="transmembrane region" description="Helical" evidence="6">
    <location>
        <begin position="142"/>
        <end position="163"/>
    </location>
</feature>
<dbReference type="AlphaFoldDB" id="A0AA35RBD2"/>
<keyword evidence="3 6" id="KW-1133">Transmembrane helix</keyword>
<keyword evidence="9" id="KW-0675">Receptor</keyword>
<dbReference type="PRINTS" id="PR02001">
    <property type="entry name" value="GCR1CAMPR"/>
</dbReference>
<dbReference type="SUPFAM" id="SSF81321">
    <property type="entry name" value="Family A G protein-coupled receptor-like"/>
    <property type="match status" value="1"/>
</dbReference>
<evidence type="ECO:0000259" key="8">
    <source>
        <dbReference type="PROSITE" id="PS50262"/>
    </source>
</evidence>
<dbReference type="PROSITE" id="PS50261">
    <property type="entry name" value="G_PROTEIN_RECEP_F2_4"/>
    <property type="match status" value="1"/>
</dbReference>
<feature type="transmembrane region" description="Helical" evidence="6">
    <location>
        <begin position="266"/>
        <end position="286"/>
    </location>
</feature>
<protein>
    <submittedName>
        <fullName evidence="9">G-protein coupled receptor 157</fullName>
    </submittedName>
</protein>
<dbReference type="GO" id="GO:0004930">
    <property type="term" value="F:G protein-coupled receptor activity"/>
    <property type="evidence" value="ECO:0007669"/>
    <property type="project" value="InterPro"/>
</dbReference>
<feature type="transmembrane region" description="Helical" evidence="6">
    <location>
        <begin position="211"/>
        <end position="231"/>
    </location>
</feature>
<dbReference type="PANTHER" id="PTHR23112">
    <property type="entry name" value="G PROTEIN-COUPLED RECEPTOR 157-RELATED"/>
    <property type="match status" value="1"/>
</dbReference>
<dbReference type="Proteomes" id="UP001174909">
    <property type="component" value="Unassembled WGS sequence"/>
</dbReference>
<evidence type="ECO:0000256" key="5">
    <source>
        <dbReference type="SAM" id="MobiDB-lite"/>
    </source>
</evidence>
<dbReference type="InterPro" id="IPR000832">
    <property type="entry name" value="GPCR_2_secretin-like"/>
</dbReference>
<accession>A0AA35RBD2</accession>
<comment type="subcellular location">
    <subcellularLocation>
        <location evidence="1">Membrane</location>
        <topology evidence="1">Multi-pass membrane protein</topology>
    </subcellularLocation>
</comment>
<dbReference type="InterPro" id="IPR017452">
    <property type="entry name" value="GPCR_Rhodpsn_7TM"/>
</dbReference>
<dbReference type="Gene3D" id="1.20.1070.10">
    <property type="entry name" value="Rhodopsin 7-helix transmembrane proteins"/>
    <property type="match status" value="1"/>
</dbReference>
<dbReference type="GO" id="GO:0005886">
    <property type="term" value="C:plasma membrane"/>
    <property type="evidence" value="ECO:0007669"/>
    <property type="project" value="TreeGrafter"/>
</dbReference>
<keyword evidence="10" id="KW-1185">Reference proteome</keyword>
<name>A0AA35RBD2_GEOBA</name>
<comment type="caution">
    <text evidence="9">The sequence shown here is derived from an EMBL/GenBank/DDBJ whole genome shotgun (WGS) entry which is preliminary data.</text>
</comment>
<dbReference type="InterPro" id="IPR017981">
    <property type="entry name" value="GPCR_2-like_7TM"/>
</dbReference>
<proteinExistence type="predicted"/>
<feature type="transmembrane region" description="Helical" evidence="6">
    <location>
        <begin position="29"/>
        <end position="53"/>
    </location>
</feature>
<feature type="compositionally biased region" description="Polar residues" evidence="5">
    <location>
        <begin position="410"/>
        <end position="419"/>
    </location>
</feature>
<feature type="domain" description="G-protein coupled receptors family 1 profile" evidence="8">
    <location>
        <begin position="42"/>
        <end position="260"/>
    </location>
</feature>
<keyword evidence="2 6" id="KW-0812">Transmembrane</keyword>
<feature type="domain" description="G-protein coupled receptors family 2 profile 2" evidence="7">
    <location>
        <begin position="28"/>
        <end position="187"/>
    </location>
</feature>
<keyword evidence="4 6" id="KW-0472">Membrane</keyword>